<keyword evidence="2" id="KW-0731">Sigma factor</keyword>
<reference evidence="6 7" key="1">
    <citation type="submission" date="2014-04" db="EMBL/GenBank/DDBJ databases">
        <title>Genome assembly of Hyalangium minutum DSM 14724.</title>
        <authorList>
            <person name="Sharma G."/>
            <person name="Subramanian S."/>
        </authorList>
    </citation>
    <scope>NUCLEOTIDE SEQUENCE [LARGE SCALE GENOMIC DNA]</scope>
    <source>
        <strain evidence="6 7">DSM 14724</strain>
    </source>
</reference>
<dbReference type="STRING" id="394096.DB31_4538"/>
<dbReference type="PANTHER" id="PTHR43133">
    <property type="entry name" value="RNA POLYMERASE ECF-TYPE SIGMA FACTO"/>
    <property type="match status" value="1"/>
</dbReference>
<dbReference type="InterPro" id="IPR011745">
    <property type="entry name" value="RNA_pol_sigma70_MYXXA"/>
</dbReference>
<dbReference type="InterPro" id="IPR013324">
    <property type="entry name" value="RNA_pol_sigma_r3/r4-like"/>
</dbReference>
<evidence type="ECO:0000256" key="4">
    <source>
        <dbReference type="ARBA" id="ARBA00023163"/>
    </source>
</evidence>
<keyword evidence="3 6" id="KW-0238">DNA-binding</keyword>
<gene>
    <name evidence="6" type="ORF">DB31_4538</name>
</gene>
<dbReference type="NCBIfam" id="TIGR03001">
    <property type="entry name" value="Sig-70_gmx1"/>
    <property type="match status" value="1"/>
</dbReference>
<evidence type="ECO:0000313" key="6">
    <source>
        <dbReference type="EMBL" id="KFE61103.1"/>
    </source>
</evidence>
<dbReference type="Gene3D" id="1.10.10.10">
    <property type="entry name" value="Winged helix-like DNA-binding domain superfamily/Winged helix DNA-binding domain"/>
    <property type="match status" value="1"/>
</dbReference>
<evidence type="ECO:0000256" key="2">
    <source>
        <dbReference type="ARBA" id="ARBA00023082"/>
    </source>
</evidence>
<dbReference type="Proteomes" id="UP000028725">
    <property type="component" value="Unassembled WGS sequence"/>
</dbReference>
<proteinExistence type="predicted"/>
<dbReference type="GO" id="GO:0016987">
    <property type="term" value="F:sigma factor activity"/>
    <property type="evidence" value="ECO:0007669"/>
    <property type="project" value="UniProtKB-KW"/>
</dbReference>
<comment type="caution">
    <text evidence="6">The sequence shown here is derived from an EMBL/GenBank/DDBJ whole genome shotgun (WGS) entry which is preliminary data.</text>
</comment>
<dbReference type="SUPFAM" id="SSF88659">
    <property type="entry name" value="Sigma3 and sigma4 domains of RNA polymerase sigma factors"/>
    <property type="match status" value="1"/>
</dbReference>
<dbReference type="GO" id="GO:0003677">
    <property type="term" value="F:DNA binding"/>
    <property type="evidence" value="ECO:0007669"/>
    <property type="project" value="UniProtKB-KW"/>
</dbReference>
<dbReference type="GO" id="GO:0006352">
    <property type="term" value="P:DNA-templated transcription initiation"/>
    <property type="evidence" value="ECO:0007669"/>
    <property type="project" value="InterPro"/>
</dbReference>
<dbReference type="InterPro" id="IPR036388">
    <property type="entry name" value="WH-like_DNA-bd_sf"/>
</dbReference>
<keyword evidence="7" id="KW-1185">Reference proteome</keyword>
<dbReference type="NCBIfam" id="TIGR02937">
    <property type="entry name" value="sigma70-ECF"/>
    <property type="match status" value="1"/>
</dbReference>
<dbReference type="CDD" id="cd06171">
    <property type="entry name" value="Sigma70_r4"/>
    <property type="match status" value="1"/>
</dbReference>
<protein>
    <submittedName>
        <fullName evidence="6">Putative DNA-binding regulatory protein</fullName>
    </submittedName>
</protein>
<dbReference type="EMBL" id="JMCB01000025">
    <property type="protein sequence ID" value="KFE61103.1"/>
    <property type="molecule type" value="Genomic_DNA"/>
</dbReference>
<evidence type="ECO:0000313" key="7">
    <source>
        <dbReference type="Proteomes" id="UP000028725"/>
    </source>
</evidence>
<evidence type="ECO:0000256" key="1">
    <source>
        <dbReference type="ARBA" id="ARBA00023015"/>
    </source>
</evidence>
<keyword evidence="1" id="KW-0805">Transcription regulation</keyword>
<dbReference type="Pfam" id="PF08281">
    <property type="entry name" value="Sigma70_r4_2"/>
    <property type="match status" value="1"/>
</dbReference>
<dbReference type="InterPro" id="IPR039425">
    <property type="entry name" value="RNA_pol_sigma-70-like"/>
</dbReference>
<sequence>MENAGLMTEGDAVEEGLARLFEVGREAWPSLPLPFEVFVRHVMCHLPKRNPPERLLPALHGADLYLACACKEGVPGAASAFQASHGATVEAALRGRNVPPDERGELTQAFWEKLLVGQQGVPAKIGDYSGRGPLGGWVRVAAVRAALNYHEQKKSDPLGARAPMDAQREPTTQDPELDFLKAHYRDEVQQALKDALAGLEADERNVLRLHFLDGLSTERIATVYGVHRATVARWVTRGREALLTGTHQLLMERMRIGRGEAESIIGIVRSQLGLALGSIFRAADQRPEPERSKRR</sequence>
<evidence type="ECO:0000259" key="5">
    <source>
        <dbReference type="Pfam" id="PF08281"/>
    </source>
</evidence>
<organism evidence="6 7">
    <name type="scientific">Hyalangium minutum</name>
    <dbReference type="NCBI Taxonomy" id="394096"/>
    <lineage>
        <taxon>Bacteria</taxon>
        <taxon>Pseudomonadati</taxon>
        <taxon>Myxococcota</taxon>
        <taxon>Myxococcia</taxon>
        <taxon>Myxococcales</taxon>
        <taxon>Cystobacterineae</taxon>
        <taxon>Archangiaceae</taxon>
        <taxon>Hyalangium</taxon>
    </lineage>
</organism>
<keyword evidence="4" id="KW-0804">Transcription</keyword>
<feature type="domain" description="RNA polymerase sigma factor 70 region 4 type 2" evidence="5">
    <location>
        <begin position="190"/>
        <end position="242"/>
    </location>
</feature>
<accession>A0A085W090</accession>
<evidence type="ECO:0000256" key="3">
    <source>
        <dbReference type="ARBA" id="ARBA00023125"/>
    </source>
</evidence>
<dbReference type="AlphaFoldDB" id="A0A085W090"/>
<dbReference type="PANTHER" id="PTHR43133:SF8">
    <property type="entry name" value="RNA POLYMERASE SIGMA FACTOR HI_1459-RELATED"/>
    <property type="match status" value="1"/>
</dbReference>
<name>A0A085W090_9BACT</name>
<dbReference type="InterPro" id="IPR013249">
    <property type="entry name" value="RNA_pol_sigma70_r4_t2"/>
</dbReference>
<dbReference type="InterPro" id="IPR014284">
    <property type="entry name" value="RNA_pol_sigma-70_dom"/>
</dbReference>